<proteinExistence type="predicted"/>
<evidence type="ECO:0000313" key="2">
    <source>
        <dbReference type="Proteomes" id="UP000094444"/>
    </source>
</evidence>
<reference evidence="1" key="1">
    <citation type="submission" date="2017-09" db="EMBL/GenBank/DDBJ databases">
        <title>Polyketide synthases of a Diaporthe helianthi virulent isolate.</title>
        <authorList>
            <person name="Baroncelli R."/>
        </authorList>
    </citation>
    <scope>NUCLEOTIDE SEQUENCE [LARGE SCALE GENOMIC DNA]</scope>
    <source>
        <strain evidence="1">7/96</strain>
    </source>
</reference>
<gene>
    <name evidence="1" type="ORF">DHEL01_v207285</name>
</gene>
<comment type="caution">
    <text evidence="1">The sequence shown here is derived from an EMBL/GenBank/DDBJ whole genome shotgun (WGS) entry which is preliminary data.</text>
</comment>
<accession>A0A2P5HVN7</accession>
<sequence length="107" mass="11307">MAKQKDMKTATTVIAVPIQISVQRSLLAAEVAVAVGETAPSTAVGTTLVDTFVASAFAMTWVTAARAAGLDLDVWKRSATRPLATRRDSMVIVLTEVVPFRCGQVSD</sequence>
<dbReference type="EMBL" id="MAVT02000649">
    <property type="protein sequence ID" value="POS74322.1"/>
    <property type="molecule type" value="Genomic_DNA"/>
</dbReference>
<keyword evidence="2" id="KW-1185">Reference proteome</keyword>
<dbReference type="AlphaFoldDB" id="A0A2P5HVN7"/>
<name>A0A2P5HVN7_DIAHE</name>
<dbReference type="InParanoid" id="A0A2P5HVN7"/>
<organism evidence="1 2">
    <name type="scientific">Diaporthe helianthi</name>
    <dbReference type="NCBI Taxonomy" id="158607"/>
    <lineage>
        <taxon>Eukaryota</taxon>
        <taxon>Fungi</taxon>
        <taxon>Dikarya</taxon>
        <taxon>Ascomycota</taxon>
        <taxon>Pezizomycotina</taxon>
        <taxon>Sordariomycetes</taxon>
        <taxon>Sordariomycetidae</taxon>
        <taxon>Diaporthales</taxon>
        <taxon>Diaporthaceae</taxon>
        <taxon>Diaporthe</taxon>
    </lineage>
</organism>
<protein>
    <submittedName>
        <fullName evidence="1">Uncharacterized protein</fullName>
    </submittedName>
</protein>
<evidence type="ECO:0000313" key="1">
    <source>
        <dbReference type="EMBL" id="POS74322.1"/>
    </source>
</evidence>
<dbReference type="Proteomes" id="UP000094444">
    <property type="component" value="Unassembled WGS sequence"/>
</dbReference>